<dbReference type="OrthoDB" id="437195at2759"/>
<name>A0A812NJM3_9DINO</name>
<protein>
    <submittedName>
        <fullName evidence="1">Uncharacterized protein</fullName>
    </submittedName>
</protein>
<comment type="caution">
    <text evidence="1">The sequence shown here is derived from an EMBL/GenBank/DDBJ whole genome shotgun (WGS) entry which is preliminary data.</text>
</comment>
<proteinExistence type="predicted"/>
<accession>A0A812NJM3</accession>
<organism evidence="1 2">
    <name type="scientific">Symbiodinium natans</name>
    <dbReference type="NCBI Taxonomy" id="878477"/>
    <lineage>
        <taxon>Eukaryota</taxon>
        <taxon>Sar</taxon>
        <taxon>Alveolata</taxon>
        <taxon>Dinophyceae</taxon>
        <taxon>Suessiales</taxon>
        <taxon>Symbiodiniaceae</taxon>
        <taxon>Symbiodinium</taxon>
    </lineage>
</organism>
<dbReference type="AlphaFoldDB" id="A0A812NJM3"/>
<dbReference type="EMBL" id="CAJNDS010002077">
    <property type="protein sequence ID" value="CAE7308649.1"/>
    <property type="molecule type" value="Genomic_DNA"/>
</dbReference>
<gene>
    <name evidence="1" type="ORF">SNAT2548_LOCUS16213</name>
</gene>
<keyword evidence="2" id="KW-1185">Reference proteome</keyword>
<sequence>MPFDRPRSGALPIAKRQCLEETRTKSRSQCLADVEQAVDQLDVSDTGREMLRLLIKGSYGCPVEERHRYQDAAARLVREAFQDGEEGLQARRKGVADKADKCKSDLEERAAKLRSSREDFTAAISVFRKAKEAFLADNRILQQRRVALDQSTQDLQRCQAKLKEAIGCRDQLQQALATLPAILQGTVQDESVSALLGQVSLEDSLKSAALSSLKLPAEDRGAFDKAVLEQLRGALAGLLEVGSFLHS</sequence>
<reference evidence="1" key="1">
    <citation type="submission" date="2021-02" db="EMBL/GenBank/DDBJ databases">
        <authorList>
            <person name="Dougan E. K."/>
            <person name="Rhodes N."/>
            <person name="Thang M."/>
            <person name="Chan C."/>
        </authorList>
    </citation>
    <scope>NUCLEOTIDE SEQUENCE</scope>
</reference>
<evidence type="ECO:0000313" key="2">
    <source>
        <dbReference type="Proteomes" id="UP000604046"/>
    </source>
</evidence>
<evidence type="ECO:0000313" key="1">
    <source>
        <dbReference type="EMBL" id="CAE7308649.1"/>
    </source>
</evidence>
<dbReference type="Proteomes" id="UP000604046">
    <property type="component" value="Unassembled WGS sequence"/>
</dbReference>